<gene>
    <name evidence="1" type="ORF">DFA_02081</name>
</gene>
<accession>F4PYM8</accession>
<name>F4PYM8_CACFS</name>
<dbReference type="Proteomes" id="UP000007797">
    <property type="component" value="Unassembled WGS sequence"/>
</dbReference>
<sequence length="128" mass="15055">MDLFIICYPHIHINGSAPFALAKLRCLGMIMLVVKRSCANCTTRTRLTKAAHSTVYIAQYYIIPPIFIRLRNWWNNIILKKNIFDFFSSFKFDVQSRLDEGYNENEVISRIELDHYKIIDLVSRISNH</sequence>
<proteinExistence type="predicted"/>
<dbReference type="KEGG" id="dfa:DFA_02081"/>
<reference evidence="2" key="1">
    <citation type="journal article" date="2011" name="Genome Res.">
        <title>Phylogeny-wide analysis of social amoeba genomes highlights ancient origins for complex intercellular communication.</title>
        <authorList>
            <person name="Heidel A.J."/>
            <person name="Lawal H.M."/>
            <person name="Felder M."/>
            <person name="Schilde C."/>
            <person name="Helps N.R."/>
            <person name="Tunggal B."/>
            <person name="Rivero F."/>
            <person name="John U."/>
            <person name="Schleicher M."/>
            <person name="Eichinger L."/>
            <person name="Platzer M."/>
            <person name="Noegel A.A."/>
            <person name="Schaap P."/>
            <person name="Gloeckner G."/>
        </authorList>
    </citation>
    <scope>NUCLEOTIDE SEQUENCE [LARGE SCALE GENOMIC DNA]</scope>
    <source>
        <strain evidence="2">SH3</strain>
    </source>
</reference>
<organism evidence="1 2">
    <name type="scientific">Cavenderia fasciculata</name>
    <name type="common">Slime mold</name>
    <name type="synonym">Dictyostelium fasciculatum</name>
    <dbReference type="NCBI Taxonomy" id="261658"/>
    <lineage>
        <taxon>Eukaryota</taxon>
        <taxon>Amoebozoa</taxon>
        <taxon>Evosea</taxon>
        <taxon>Eumycetozoa</taxon>
        <taxon>Dictyostelia</taxon>
        <taxon>Acytosteliales</taxon>
        <taxon>Cavenderiaceae</taxon>
        <taxon>Cavenderia</taxon>
    </lineage>
</organism>
<evidence type="ECO:0000313" key="2">
    <source>
        <dbReference type="Proteomes" id="UP000007797"/>
    </source>
</evidence>
<evidence type="ECO:0000313" key="1">
    <source>
        <dbReference type="EMBL" id="EGG19294.1"/>
    </source>
</evidence>
<dbReference type="EMBL" id="GL883015">
    <property type="protein sequence ID" value="EGG19294.1"/>
    <property type="molecule type" value="Genomic_DNA"/>
</dbReference>
<dbReference type="RefSeq" id="XP_004357565.1">
    <property type="nucleotide sequence ID" value="XM_004357508.1"/>
</dbReference>
<dbReference type="GeneID" id="14871318"/>
<keyword evidence="2" id="KW-1185">Reference proteome</keyword>
<dbReference type="AlphaFoldDB" id="F4PYM8"/>
<protein>
    <submittedName>
        <fullName evidence="1">Uncharacterized protein</fullName>
    </submittedName>
</protein>